<comment type="caution">
    <text evidence="2">The sequence shown here is derived from an EMBL/GenBank/DDBJ whole genome shotgun (WGS) entry which is preliminary data.</text>
</comment>
<name>A0A9W6UKX0_9ACTN</name>
<accession>A0A9W6UKX0</accession>
<dbReference type="EMBL" id="BSRX01000009">
    <property type="protein sequence ID" value="GLW53831.1"/>
    <property type="molecule type" value="Genomic_DNA"/>
</dbReference>
<dbReference type="AlphaFoldDB" id="A0A9W6UKX0"/>
<feature type="compositionally biased region" description="Polar residues" evidence="1">
    <location>
        <begin position="23"/>
        <end position="32"/>
    </location>
</feature>
<evidence type="ECO:0000313" key="3">
    <source>
        <dbReference type="Proteomes" id="UP001165143"/>
    </source>
</evidence>
<reference evidence="2" key="1">
    <citation type="submission" date="2023-02" db="EMBL/GenBank/DDBJ databases">
        <title>Kitasatospora phosalacinea NBRC 14362.</title>
        <authorList>
            <person name="Ichikawa N."/>
            <person name="Sato H."/>
            <person name="Tonouchi N."/>
        </authorList>
    </citation>
    <scope>NUCLEOTIDE SEQUENCE</scope>
    <source>
        <strain evidence="2">NBRC 14362</strain>
    </source>
</reference>
<sequence length="107" mass="11033">MRSDGSLCPLRAWLTVVRPNPERTASASTPSIRRSAINCRNREASSSPAARPSGSSGPSAPATATATAPAREPDPFSFVRPNAGERGIGQIRLRPSTTAPVPGGDPA</sequence>
<evidence type="ECO:0000313" key="2">
    <source>
        <dbReference type="EMBL" id="GLW53831.1"/>
    </source>
</evidence>
<protein>
    <submittedName>
        <fullName evidence="2">Uncharacterized protein</fullName>
    </submittedName>
</protein>
<gene>
    <name evidence="2" type="ORF">Kpho01_18420</name>
</gene>
<feature type="region of interest" description="Disordered" evidence="1">
    <location>
        <begin position="18"/>
        <end position="107"/>
    </location>
</feature>
<feature type="compositionally biased region" description="Low complexity" evidence="1">
    <location>
        <begin position="44"/>
        <end position="70"/>
    </location>
</feature>
<evidence type="ECO:0000256" key="1">
    <source>
        <dbReference type="SAM" id="MobiDB-lite"/>
    </source>
</evidence>
<dbReference type="Proteomes" id="UP001165143">
    <property type="component" value="Unassembled WGS sequence"/>
</dbReference>
<organism evidence="2 3">
    <name type="scientific">Kitasatospora phosalacinea</name>
    <dbReference type="NCBI Taxonomy" id="2065"/>
    <lineage>
        <taxon>Bacteria</taxon>
        <taxon>Bacillati</taxon>
        <taxon>Actinomycetota</taxon>
        <taxon>Actinomycetes</taxon>
        <taxon>Kitasatosporales</taxon>
        <taxon>Streptomycetaceae</taxon>
        <taxon>Kitasatospora</taxon>
    </lineage>
</organism>
<proteinExistence type="predicted"/>